<dbReference type="Proteomes" id="UP000326087">
    <property type="component" value="Segment"/>
</dbReference>
<evidence type="ECO:0000313" key="1">
    <source>
        <dbReference type="EMBL" id="QFG10078.1"/>
    </source>
</evidence>
<dbReference type="EMBL" id="MN234184">
    <property type="protein sequence ID" value="QFG10078.1"/>
    <property type="molecule type" value="Genomic_DNA"/>
</dbReference>
<dbReference type="GeneID" id="80019386"/>
<sequence length="133" mass="14321">MPDHVGVLATSLERARYINRTDPFLAKVSADLELLSVRSLGHRGRIFEAIFVDPHLWPLSDELIDEYGPCLAGSGGRFYLVGGLAIKSVEEQLHDLRQAVLAMATALGAALPHTPEVRATLNALADTPPPGLT</sequence>
<dbReference type="RefSeq" id="YP_010754787.1">
    <property type="nucleotide sequence ID" value="NC_073463.1"/>
</dbReference>
<evidence type="ECO:0000313" key="2">
    <source>
        <dbReference type="Proteomes" id="UP000326087"/>
    </source>
</evidence>
<organism evidence="1 2">
    <name type="scientific">Mycobacterium phage IdentityCrisis</name>
    <dbReference type="NCBI Taxonomy" id="2599866"/>
    <lineage>
        <taxon>Viruses</taxon>
        <taxon>Duplodnaviria</taxon>
        <taxon>Heunggongvirae</taxon>
        <taxon>Uroviricota</taxon>
        <taxon>Caudoviricetes</taxon>
        <taxon>Identitycrisisvirus</taxon>
        <taxon>Identitycrisisvirus identitycrisis</taxon>
    </lineage>
</organism>
<protein>
    <submittedName>
        <fullName evidence="1">Uncharacterized protein</fullName>
    </submittedName>
</protein>
<proteinExistence type="predicted"/>
<accession>A0A5J6TI45</accession>
<keyword evidence="2" id="KW-1185">Reference proteome</keyword>
<name>A0A5J6TI45_9CAUD</name>
<dbReference type="KEGG" id="vg:80019386"/>
<gene>
    <name evidence="1" type="primary">59</name>
    <name evidence="1" type="ORF">SEA_IDENTITYCRISIS_59</name>
</gene>
<reference evidence="1 2" key="1">
    <citation type="submission" date="2019-07" db="EMBL/GenBank/DDBJ databases">
        <authorList>
            <person name="Widmer J."/>
            <person name="Andre W."/>
            <person name="Castro A."/>
            <person name="Cintron J."/>
            <person name="Cintron J."/>
            <person name="Elliott S."/>
            <person name="Harel H."/>
            <person name="Hasan D."/>
            <person name="Page A."/>
            <person name="Santana M."/>
            <person name="Slobasky M."/>
            <person name="Stevens T."/>
            <person name="Vilcin V."/>
            <person name="Whitaker K."/>
            <person name="Yelvington M."/>
            <person name="Wiersma-Koch H."/>
            <person name="Douthitt C."/>
            <person name="D'Elia T."/>
            <person name="Garlena R.A."/>
            <person name="Russell D.A."/>
            <person name="Pope W.H."/>
            <person name="Jacobs-Sera D."/>
            <person name="Hatfull G.F."/>
        </authorList>
    </citation>
    <scope>NUCLEOTIDE SEQUENCE [LARGE SCALE GENOMIC DNA]</scope>
</reference>